<gene>
    <name evidence="2" type="ORF">V5799_009899</name>
</gene>
<feature type="region of interest" description="Disordered" evidence="1">
    <location>
        <begin position="1"/>
        <end position="95"/>
    </location>
</feature>
<evidence type="ECO:0000313" key="2">
    <source>
        <dbReference type="EMBL" id="KAK8783736.1"/>
    </source>
</evidence>
<sequence>MTSARLTTAQLPTGEGNLPASSSSPGDDVSTPPASPRLDDLHHHQEEEHRVLRGKLDQIRATLRERRRARRRATPYPTPGATSPPGATSDEPVLV</sequence>
<protein>
    <submittedName>
        <fullName evidence="2">Uncharacterized protein</fullName>
    </submittedName>
</protein>
<dbReference type="AlphaFoldDB" id="A0AAQ4F9K7"/>
<dbReference type="EMBL" id="JARKHS020005238">
    <property type="protein sequence ID" value="KAK8783736.1"/>
    <property type="molecule type" value="Genomic_DNA"/>
</dbReference>
<evidence type="ECO:0000313" key="3">
    <source>
        <dbReference type="Proteomes" id="UP001321473"/>
    </source>
</evidence>
<feature type="compositionally biased region" description="Basic and acidic residues" evidence="1">
    <location>
        <begin position="37"/>
        <end position="64"/>
    </location>
</feature>
<keyword evidence="3" id="KW-1185">Reference proteome</keyword>
<feature type="compositionally biased region" description="Low complexity" evidence="1">
    <location>
        <begin position="79"/>
        <end position="89"/>
    </location>
</feature>
<name>A0AAQ4F9K7_AMBAM</name>
<organism evidence="2 3">
    <name type="scientific">Amblyomma americanum</name>
    <name type="common">Lone star tick</name>
    <dbReference type="NCBI Taxonomy" id="6943"/>
    <lineage>
        <taxon>Eukaryota</taxon>
        <taxon>Metazoa</taxon>
        <taxon>Ecdysozoa</taxon>
        <taxon>Arthropoda</taxon>
        <taxon>Chelicerata</taxon>
        <taxon>Arachnida</taxon>
        <taxon>Acari</taxon>
        <taxon>Parasitiformes</taxon>
        <taxon>Ixodida</taxon>
        <taxon>Ixodoidea</taxon>
        <taxon>Ixodidae</taxon>
        <taxon>Amblyomminae</taxon>
        <taxon>Amblyomma</taxon>
    </lineage>
</organism>
<dbReference type="Proteomes" id="UP001321473">
    <property type="component" value="Unassembled WGS sequence"/>
</dbReference>
<evidence type="ECO:0000256" key="1">
    <source>
        <dbReference type="SAM" id="MobiDB-lite"/>
    </source>
</evidence>
<proteinExistence type="predicted"/>
<accession>A0AAQ4F9K7</accession>
<feature type="compositionally biased region" description="Polar residues" evidence="1">
    <location>
        <begin position="1"/>
        <end position="11"/>
    </location>
</feature>
<reference evidence="2 3" key="1">
    <citation type="journal article" date="2023" name="Arcadia Sci">
        <title>De novo assembly of a long-read Amblyomma americanum tick genome.</title>
        <authorList>
            <person name="Chou S."/>
            <person name="Poskanzer K.E."/>
            <person name="Rollins M."/>
            <person name="Thuy-Boun P.S."/>
        </authorList>
    </citation>
    <scope>NUCLEOTIDE SEQUENCE [LARGE SCALE GENOMIC DNA]</scope>
    <source>
        <strain evidence="2">F_SG_1</strain>
        <tissue evidence="2">Salivary glands</tissue>
    </source>
</reference>
<comment type="caution">
    <text evidence="2">The sequence shown here is derived from an EMBL/GenBank/DDBJ whole genome shotgun (WGS) entry which is preliminary data.</text>
</comment>